<reference evidence="10 11" key="1">
    <citation type="submission" date="2010-11" db="EMBL/GenBank/DDBJ databases">
        <title>Complete sequence of Halanaerobium sp. sapolanicus.</title>
        <authorList>
            <consortium name="US DOE Joint Genome Institute"/>
            <person name="Lucas S."/>
            <person name="Copeland A."/>
            <person name="Lapidus A."/>
            <person name="Cheng J.-F."/>
            <person name="Bruce D."/>
            <person name="Goodwin L."/>
            <person name="Pitluck S."/>
            <person name="Davenport K."/>
            <person name="Detter J.C."/>
            <person name="Han C."/>
            <person name="Tapia R."/>
            <person name="Land M."/>
            <person name="Hauser L."/>
            <person name="Jeffries C."/>
            <person name="Kyrpides N."/>
            <person name="Ivanova N."/>
            <person name="Mikhailova N."/>
            <person name="Begemann M.B."/>
            <person name="Mormile M.R."/>
            <person name="Wall J.D."/>
            <person name="Elias D.A."/>
            <person name="Woyke T."/>
        </authorList>
    </citation>
    <scope>NUCLEOTIDE SEQUENCE [LARGE SCALE GENOMIC DNA]</scope>
    <source>
        <strain evidence="11">sapolanicus</strain>
    </source>
</reference>
<keyword evidence="7" id="KW-0067">ATP-binding</keyword>
<evidence type="ECO:0000256" key="6">
    <source>
        <dbReference type="ARBA" id="ARBA00022777"/>
    </source>
</evidence>
<name>E4RM72_HALHG</name>
<protein>
    <recommendedName>
        <fullName evidence="3">2-amino-4-hydroxy-6-hydroxymethyldihydropteridine diphosphokinase</fullName>
        <ecNumber evidence="3">2.7.6.3</ecNumber>
    </recommendedName>
</protein>
<evidence type="ECO:0000256" key="2">
    <source>
        <dbReference type="ARBA" id="ARBA00005051"/>
    </source>
</evidence>
<dbReference type="PANTHER" id="PTHR43071">
    <property type="entry name" value="2-AMINO-4-HYDROXY-6-HYDROXYMETHYLDIHYDROPTERIDINE PYROPHOSPHOKINASE"/>
    <property type="match status" value="1"/>
</dbReference>
<dbReference type="GO" id="GO:0003848">
    <property type="term" value="F:2-amino-4-hydroxy-6-hydroxymethyldihydropteridine diphosphokinase activity"/>
    <property type="evidence" value="ECO:0007669"/>
    <property type="project" value="UniProtKB-EC"/>
</dbReference>
<comment type="pathway">
    <text evidence="2">Cofactor biosynthesis; tetrahydrofolate biosynthesis; 2-amino-4-hydroxy-6-hydroxymethyl-7,8-dihydropteridine diphosphate from 7,8-dihydroneopterin triphosphate: step 4/4.</text>
</comment>
<dbReference type="RefSeq" id="WP_013405493.1">
    <property type="nucleotide sequence ID" value="NC_014654.1"/>
</dbReference>
<dbReference type="InterPro" id="IPR000550">
    <property type="entry name" value="Hppk"/>
</dbReference>
<dbReference type="STRING" id="656519.Halsa_0957"/>
<dbReference type="eggNOG" id="COG0801">
    <property type="taxonomic scope" value="Bacteria"/>
</dbReference>
<evidence type="ECO:0000256" key="1">
    <source>
        <dbReference type="ARBA" id="ARBA00000198"/>
    </source>
</evidence>
<dbReference type="OrthoDB" id="9808041at2"/>
<gene>
    <name evidence="10" type="ordered locus">Halsa_0957</name>
</gene>
<comment type="catalytic activity">
    <reaction evidence="1">
        <text>6-hydroxymethyl-7,8-dihydropterin + ATP = (7,8-dihydropterin-6-yl)methyl diphosphate + AMP + H(+)</text>
        <dbReference type="Rhea" id="RHEA:11412"/>
        <dbReference type="ChEBI" id="CHEBI:15378"/>
        <dbReference type="ChEBI" id="CHEBI:30616"/>
        <dbReference type="ChEBI" id="CHEBI:44841"/>
        <dbReference type="ChEBI" id="CHEBI:72950"/>
        <dbReference type="ChEBI" id="CHEBI:456215"/>
        <dbReference type="EC" id="2.7.6.3"/>
    </reaction>
</comment>
<dbReference type="Proteomes" id="UP000007434">
    <property type="component" value="Chromosome"/>
</dbReference>
<evidence type="ECO:0000313" key="11">
    <source>
        <dbReference type="Proteomes" id="UP000007434"/>
    </source>
</evidence>
<dbReference type="GO" id="GO:0046656">
    <property type="term" value="P:folic acid biosynthetic process"/>
    <property type="evidence" value="ECO:0007669"/>
    <property type="project" value="UniProtKB-KW"/>
</dbReference>
<evidence type="ECO:0000256" key="5">
    <source>
        <dbReference type="ARBA" id="ARBA00022741"/>
    </source>
</evidence>
<dbReference type="EC" id="2.7.6.3" evidence="3"/>
<dbReference type="InterPro" id="IPR035907">
    <property type="entry name" value="Hppk_sf"/>
</dbReference>
<keyword evidence="4 10" id="KW-0808">Transferase</keyword>
<reference evidence="10 11" key="2">
    <citation type="journal article" date="2011" name="J. Bacteriol.">
        <title>Complete Genome Sequence of the Haloalkaliphilic, Hydrogen Producing Halanaerobium hydrogenoformans.</title>
        <authorList>
            <person name="Brown S.D."/>
            <person name="Begemann M.B."/>
            <person name="Mormile M.R."/>
            <person name="Wall J.D."/>
            <person name="Han C.S."/>
            <person name="Goodwin L.A."/>
            <person name="Pitluck S."/>
            <person name="Land M.L."/>
            <person name="Hauser L.J."/>
            <person name="Elias D.A."/>
        </authorList>
    </citation>
    <scope>NUCLEOTIDE SEQUENCE [LARGE SCALE GENOMIC DNA]</scope>
    <source>
        <strain evidence="11">sapolanicus</strain>
    </source>
</reference>
<dbReference type="HOGENOM" id="CLU_097916_1_2_9"/>
<dbReference type="SUPFAM" id="SSF55083">
    <property type="entry name" value="6-hydroxymethyl-7,8-dihydropterin pyrophosphokinase, HPPK"/>
    <property type="match status" value="1"/>
</dbReference>
<organism evidence="10 11">
    <name type="scientific">Halanaerobium hydrogeniformans</name>
    <name type="common">Halanaerobium sp. (strain sapolanicus)</name>
    <dbReference type="NCBI Taxonomy" id="656519"/>
    <lineage>
        <taxon>Bacteria</taxon>
        <taxon>Bacillati</taxon>
        <taxon>Bacillota</taxon>
        <taxon>Clostridia</taxon>
        <taxon>Halanaerobiales</taxon>
        <taxon>Halanaerobiaceae</taxon>
        <taxon>Halanaerobium</taxon>
    </lineage>
</organism>
<keyword evidence="5" id="KW-0547">Nucleotide-binding</keyword>
<proteinExistence type="predicted"/>
<accession>E4RM72</accession>
<feature type="domain" description="7,8-dihydro-6-hydroxymethylpterin-pyrophosphokinase" evidence="9">
    <location>
        <begin position="5"/>
        <end position="131"/>
    </location>
</feature>
<dbReference type="CDD" id="cd00483">
    <property type="entry name" value="HPPK"/>
    <property type="match status" value="1"/>
</dbReference>
<dbReference type="NCBIfam" id="TIGR01498">
    <property type="entry name" value="folK"/>
    <property type="match status" value="1"/>
</dbReference>
<dbReference type="GO" id="GO:0016301">
    <property type="term" value="F:kinase activity"/>
    <property type="evidence" value="ECO:0007669"/>
    <property type="project" value="UniProtKB-KW"/>
</dbReference>
<evidence type="ECO:0000256" key="4">
    <source>
        <dbReference type="ARBA" id="ARBA00022679"/>
    </source>
</evidence>
<evidence type="ECO:0000256" key="3">
    <source>
        <dbReference type="ARBA" id="ARBA00013253"/>
    </source>
</evidence>
<dbReference type="AlphaFoldDB" id="E4RM72"/>
<dbReference type="UniPathway" id="UPA00077">
    <property type="reaction ID" value="UER00155"/>
</dbReference>
<evidence type="ECO:0000313" key="10">
    <source>
        <dbReference type="EMBL" id="ADQ14403.1"/>
    </source>
</evidence>
<keyword evidence="11" id="KW-1185">Reference proteome</keyword>
<dbReference type="Pfam" id="PF01288">
    <property type="entry name" value="HPPK"/>
    <property type="match status" value="1"/>
</dbReference>
<evidence type="ECO:0000256" key="8">
    <source>
        <dbReference type="ARBA" id="ARBA00022909"/>
    </source>
</evidence>
<keyword evidence="8" id="KW-0289">Folate biosynthesis</keyword>
<evidence type="ECO:0000256" key="7">
    <source>
        <dbReference type="ARBA" id="ARBA00022840"/>
    </source>
</evidence>
<dbReference type="GO" id="GO:0005524">
    <property type="term" value="F:ATP binding"/>
    <property type="evidence" value="ECO:0007669"/>
    <property type="project" value="UniProtKB-KW"/>
</dbReference>
<dbReference type="PANTHER" id="PTHR43071:SF1">
    <property type="entry name" value="2-AMINO-4-HYDROXY-6-HYDROXYMETHYLDIHYDROPTERIDINE PYROPHOSPHOKINASE"/>
    <property type="match status" value="1"/>
</dbReference>
<sequence>MPDVFLGLGSNIEPRSEYLKKAAAELAELKAVRVKKTSSVYVTKPYGGVEQADFLNAVILINTSLNPEELLKKILEIEKKLGRVRDIEWGPRKIDIDILFYDKLYYQSPNLQIPHPEIKKRAFVIIPLLEIIGEKKLLIEGKDLNYWLNQLEMDEDEIKLYSDFPEFKQA</sequence>
<dbReference type="KEGG" id="has:Halsa_0957"/>
<dbReference type="EMBL" id="CP002304">
    <property type="protein sequence ID" value="ADQ14403.1"/>
    <property type="molecule type" value="Genomic_DNA"/>
</dbReference>
<keyword evidence="6" id="KW-0418">Kinase</keyword>
<evidence type="ECO:0000259" key="9">
    <source>
        <dbReference type="Pfam" id="PF01288"/>
    </source>
</evidence>
<dbReference type="Gene3D" id="3.30.70.560">
    <property type="entry name" value="7,8-Dihydro-6-hydroxymethylpterin-pyrophosphokinase HPPK"/>
    <property type="match status" value="1"/>
</dbReference>
<dbReference type="GO" id="GO:0046654">
    <property type="term" value="P:tetrahydrofolate biosynthetic process"/>
    <property type="evidence" value="ECO:0007669"/>
    <property type="project" value="UniProtKB-UniPathway"/>
</dbReference>